<dbReference type="AlphaFoldDB" id="A0A3N4UK45"/>
<evidence type="ECO:0000256" key="6">
    <source>
        <dbReference type="ARBA" id="ARBA00022989"/>
    </source>
</evidence>
<evidence type="ECO:0000313" key="10">
    <source>
        <dbReference type="EMBL" id="RPE67721.1"/>
    </source>
</evidence>
<feature type="transmembrane region" description="Helical" evidence="9">
    <location>
        <begin position="48"/>
        <end position="65"/>
    </location>
</feature>
<comment type="similarity">
    <text evidence="8">Belongs to the TsuA/YedE (TC 9.B.102) family.</text>
</comment>
<feature type="transmembrane region" description="Helical" evidence="9">
    <location>
        <begin position="209"/>
        <end position="231"/>
    </location>
</feature>
<evidence type="ECO:0000256" key="9">
    <source>
        <dbReference type="SAM" id="Phobius"/>
    </source>
</evidence>
<evidence type="ECO:0000256" key="5">
    <source>
        <dbReference type="ARBA" id="ARBA00022692"/>
    </source>
</evidence>
<feature type="transmembrane region" description="Helical" evidence="9">
    <location>
        <begin position="137"/>
        <end position="154"/>
    </location>
</feature>
<keyword evidence="3" id="KW-1003">Cell membrane</keyword>
<evidence type="ECO:0000313" key="11">
    <source>
        <dbReference type="Proteomes" id="UP000272193"/>
    </source>
</evidence>
<comment type="subcellular location">
    <subcellularLocation>
        <location evidence="1">Cell inner membrane</location>
        <topology evidence="1">Multi-pass membrane protein</topology>
    </subcellularLocation>
</comment>
<dbReference type="OrthoDB" id="9794165at2"/>
<dbReference type="EMBL" id="RKQL01000003">
    <property type="protein sequence ID" value="RPE67721.1"/>
    <property type="molecule type" value="Genomic_DNA"/>
</dbReference>
<protein>
    <submittedName>
        <fullName evidence="10">Uncharacterized protein</fullName>
    </submittedName>
</protein>
<evidence type="ECO:0000256" key="1">
    <source>
        <dbReference type="ARBA" id="ARBA00004429"/>
    </source>
</evidence>
<dbReference type="Proteomes" id="UP000272193">
    <property type="component" value="Unassembled WGS sequence"/>
</dbReference>
<sequence length="411" mass="42242">MSPASARVAQTVQRGTLDGASPCSNPLASRNGAGVPGAAGNARPQRPWGLLGLAVAAFAGITWLVGWRQGFLWAIGVGYGAALAGAAFGFTTGWRVWITRRDAKGLWAQFLAIAVAMGMSVPLLAAHPELGAANGPLSVSLLVGAFVFGAAMQVTDGCGSGTLYKAGLGHPVSMAVLPAFIVGSFFGAAHLPAWLSLGALPPVNLVQRWGAPLTLAVQLGALAALALLLWVFSAQRRQGASFASRWSGRAVWLAALALGVLAAANLVVAGQPWGIVYGLGLWGAKLAQALGMDLSGNAFWGQAAQQAQLQASVLTDNTSVTDLGLLWGAWLAARWRGQPTPVVRLSPQAWTASVAAGLVLGYSSRLAFGCNVGAYFSGIATGSVHGWVWFAVAFAGSLVGVRLRRRLGLGD</sequence>
<dbReference type="InterPro" id="IPR007272">
    <property type="entry name" value="Sulf_transp_TsuA/YedE"/>
</dbReference>
<evidence type="ECO:0000256" key="3">
    <source>
        <dbReference type="ARBA" id="ARBA00022475"/>
    </source>
</evidence>
<evidence type="ECO:0000256" key="2">
    <source>
        <dbReference type="ARBA" id="ARBA00022448"/>
    </source>
</evidence>
<keyword evidence="2" id="KW-0813">Transport</keyword>
<feature type="transmembrane region" description="Helical" evidence="9">
    <location>
        <begin position="251"/>
        <end position="273"/>
    </location>
</feature>
<keyword evidence="11" id="KW-1185">Reference proteome</keyword>
<keyword evidence="4" id="KW-0997">Cell inner membrane</keyword>
<feature type="transmembrane region" description="Helical" evidence="9">
    <location>
        <begin position="106"/>
        <end position="125"/>
    </location>
</feature>
<accession>A0A3N4UK45</accession>
<evidence type="ECO:0000256" key="4">
    <source>
        <dbReference type="ARBA" id="ARBA00022519"/>
    </source>
</evidence>
<feature type="transmembrane region" description="Helical" evidence="9">
    <location>
        <begin position="175"/>
        <end position="197"/>
    </location>
</feature>
<feature type="transmembrane region" description="Helical" evidence="9">
    <location>
        <begin position="71"/>
        <end position="94"/>
    </location>
</feature>
<dbReference type="RefSeq" id="WP_124222430.1">
    <property type="nucleotide sequence ID" value="NZ_RKQL01000003.1"/>
</dbReference>
<dbReference type="PANTHER" id="PTHR30574:SF1">
    <property type="entry name" value="SULPHUR TRANSPORT DOMAIN-CONTAINING PROTEIN"/>
    <property type="match status" value="1"/>
</dbReference>
<dbReference type="Pfam" id="PF04143">
    <property type="entry name" value="Sulf_transp"/>
    <property type="match status" value="1"/>
</dbReference>
<organism evidence="10 11">
    <name type="scientific">Tibeticola sediminis</name>
    <dbReference type="NCBI Taxonomy" id="1917811"/>
    <lineage>
        <taxon>Bacteria</taxon>
        <taxon>Pseudomonadati</taxon>
        <taxon>Pseudomonadota</taxon>
        <taxon>Betaproteobacteria</taxon>
        <taxon>Burkholderiales</taxon>
        <taxon>Comamonadaceae</taxon>
        <taxon>Tibeticola</taxon>
    </lineage>
</organism>
<keyword evidence="5 9" id="KW-0812">Transmembrane</keyword>
<name>A0A3N4UK45_9BURK</name>
<dbReference type="PANTHER" id="PTHR30574">
    <property type="entry name" value="INNER MEMBRANE PROTEIN YEDE"/>
    <property type="match status" value="1"/>
</dbReference>
<proteinExistence type="inferred from homology"/>
<evidence type="ECO:0000256" key="7">
    <source>
        <dbReference type="ARBA" id="ARBA00023136"/>
    </source>
</evidence>
<comment type="caution">
    <text evidence="10">The sequence shown here is derived from an EMBL/GenBank/DDBJ whole genome shotgun (WGS) entry which is preliminary data.</text>
</comment>
<feature type="transmembrane region" description="Helical" evidence="9">
    <location>
        <begin position="386"/>
        <end position="403"/>
    </location>
</feature>
<reference evidence="10 11" key="1">
    <citation type="submission" date="2018-11" db="EMBL/GenBank/DDBJ databases">
        <title>Genomic Encyclopedia of Type Strains, Phase IV (KMG-IV): sequencing the most valuable type-strain genomes for metagenomic binning, comparative biology and taxonomic classification.</title>
        <authorList>
            <person name="Goeker M."/>
        </authorList>
    </citation>
    <scope>NUCLEOTIDE SEQUENCE [LARGE SCALE GENOMIC DNA]</scope>
    <source>
        <strain evidence="10 11">DSM 101684</strain>
    </source>
</reference>
<keyword evidence="6 9" id="KW-1133">Transmembrane helix</keyword>
<gene>
    <name evidence="10" type="ORF">EDC62_1604</name>
</gene>
<keyword evidence="7 9" id="KW-0472">Membrane</keyword>
<dbReference type="GO" id="GO:0005886">
    <property type="term" value="C:plasma membrane"/>
    <property type="evidence" value="ECO:0007669"/>
    <property type="project" value="UniProtKB-SubCell"/>
</dbReference>
<evidence type="ECO:0000256" key="8">
    <source>
        <dbReference type="ARBA" id="ARBA00035655"/>
    </source>
</evidence>